<dbReference type="Pfam" id="PF00266">
    <property type="entry name" value="Aminotran_5"/>
    <property type="match status" value="1"/>
</dbReference>
<dbReference type="Gene3D" id="3.90.1150.10">
    <property type="entry name" value="Aspartate Aminotransferase, domain 1"/>
    <property type="match status" value="1"/>
</dbReference>
<dbReference type="SUPFAM" id="SSF53383">
    <property type="entry name" value="PLP-dependent transferases"/>
    <property type="match status" value="1"/>
</dbReference>
<dbReference type="Gene3D" id="3.40.640.10">
    <property type="entry name" value="Type I PLP-dependent aspartate aminotransferase-like (Major domain)"/>
    <property type="match status" value="1"/>
</dbReference>
<keyword evidence="4" id="KW-1185">Reference proteome</keyword>
<evidence type="ECO:0000313" key="4">
    <source>
        <dbReference type="Proteomes" id="UP001354971"/>
    </source>
</evidence>
<dbReference type="GO" id="GO:0008483">
    <property type="term" value="F:transaminase activity"/>
    <property type="evidence" value="ECO:0007669"/>
    <property type="project" value="UniProtKB-KW"/>
</dbReference>
<name>A0ABU7LS89_9PROT</name>
<evidence type="ECO:0000259" key="2">
    <source>
        <dbReference type="Pfam" id="PF00266"/>
    </source>
</evidence>
<evidence type="ECO:0000313" key="3">
    <source>
        <dbReference type="EMBL" id="MEE2526788.1"/>
    </source>
</evidence>
<evidence type="ECO:0000256" key="1">
    <source>
        <dbReference type="ARBA" id="ARBA00022898"/>
    </source>
</evidence>
<dbReference type="PANTHER" id="PTHR43586">
    <property type="entry name" value="CYSTEINE DESULFURASE"/>
    <property type="match status" value="1"/>
</dbReference>
<dbReference type="Proteomes" id="UP001354971">
    <property type="component" value="Unassembled WGS sequence"/>
</dbReference>
<dbReference type="PANTHER" id="PTHR43586:SF8">
    <property type="entry name" value="CYSTEINE DESULFURASE 1, CHLOROPLASTIC"/>
    <property type="match status" value="1"/>
</dbReference>
<dbReference type="RefSeq" id="WP_330199452.1">
    <property type="nucleotide sequence ID" value="NZ_JAZDRP010000006.1"/>
</dbReference>
<sequence length="553" mass="59782">MTAPLQDDAIKAARDAQIGRDATLRTPFGLRPLIYADYAASGRADTRVEAAVEGVLAAYANPHTDDSATGRTSTDWLHRADHMIREALNVRPEDGVVACGSGATGAIAKLQEILGVAESPASRAERMDNMRQLLGSEVADKLEAQLRALAPVVFVGPYEHHSNDLTWRESRAEIVRIGLDETGGIDFGELETALKDPRHAGRRKIGAFSAASNVTGIKTDVPRLARLLHENDAILCLDCAASAPYLKIDLNPEDPAAGPDAVSLSPHKFVGGPGSCGLLVFRASIYRGDLPPTVSGGGTVSYVMPQSHDFIPDISVRERAGTPGMPQMLRAALALKYLGSVGYDTVEAREHAAMEKAFAAWAEDSRIEILGSRDPERRIGIAAFNIRTANGDILHPRYVSNLLSDLFGIQSRAGCSCAGPYGHTLLDLDLSASADIREAVLSGYAGVRPGWCRVSLHWLMDEEEIDYLIEAVRFVARHGEDFLRCYEFCAYSGQWKHKDSNADFGIVAQSRGRRLMAKAMDEARVLAESLDCCEGCGCLPEDVEPLRNFAVPA</sequence>
<keyword evidence="1" id="KW-0663">Pyridoxal phosphate</keyword>
<reference evidence="3 4" key="1">
    <citation type="submission" date="2024-01" db="EMBL/GenBank/DDBJ databases">
        <title>Hyphobacterium bacterium isolated from marine sediment.</title>
        <authorList>
            <person name="Zhao S."/>
        </authorList>
    </citation>
    <scope>NUCLEOTIDE SEQUENCE [LARGE SCALE GENOMIC DNA]</scope>
    <source>
        <strain evidence="4">HN65</strain>
    </source>
</reference>
<proteinExistence type="predicted"/>
<gene>
    <name evidence="3" type="ORF">V0U79_10435</name>
</gene>
<dbReference type="InterPro" id="IPR015424">
    <property type="entry name" value="PyrdxlP-dep_Trfase"/>
</dbReference>
<dbReference type="GO" id="GO:0016787">
    <property type="term" value="F:hydrolase activity"/>
    <property type="evidence" value="ECO:0007669"/>
    <property type="project" value="UniProtKB-KW"/>
</dbReference>
<keyword evidence="3" id="KW-0808">Transferase</keyword>
<protein>
    <submittedName>
        <fullName evidence="3">Aminotransferase class V-fold PLP-dependent enzyme</fullName>
    </submittedName>
</protein>
<accession>A0ABU7LS89</accession>
<dbReference type="InterPro" id="IPR000192">
    <property type="entry name" value="Aminotrans_V_dom"/>
</dbReference>
<feature type="domain" description="Aminotransferase class V" evidence="2">
    <location>
        <begin position="154"/>
        <end position="468"/>
    </location>
</feature>
<keyword evidence="3" id="KW-0032">Aminotransferase</keyword>
<dbReference type="InterPro" id="IPR015421">
    <property type="entry name" value="PyrdxlP-dep_Trfase_major"/>
</dbReference>
<organism evidence="3 4">
    <name type="scientific">Hyphobacterium lacteum</name>
    <dbReference type="NCBI Taxonomy" id="3116575"/>
    <lineage>
        <taxon>Bacteria</taxon>
        <taxon>Pseudomonadati</taxon>
        <taxon>Pseudomonadota</taxon>
        <taxon>Alphaproteobacteria</taxon>
        <taxon>Maricaulales</taxon>
        <taxon>Maricaulaceae</taxon>
        <taxon>Hyphobacterium</taxon>
    </lineage>
</organism>
<dbReference type="EMBL" id="JAZDRP010000006">
    <property type="protein sequence ID" value="MEE2526788.1"/>
    <property type="molecule type" value="Genomic_DNA"/>
</dbReference>
<comment type="caution">
    <text evidence="3">The sequence shown here is derived from an EMBL/GenBank/DDBJ whole genome shotgun (WGS) entry which is preliminary data.</text>
</comment>
<dbReference type="InterPro" id="IPR015422">
    <property type="entry name" value="PyrdxlP-dep_Trfase_small"/>
</dbReference>
<keyword evidence="3" id="KW-0378">Hydrolase</keyword>